<protein>
    <submittedName>
        <fullName evidence="1">Uncharacterized protein</fullName>
    </submittedName>
</protein>
<dbReference type="SUPFAM" id="SSF52047">
    <property type="entry name" value="RNI-like"/>
    <property type="match status" value="1"/>
</dbReference>
<organism evidence="1 2">
    <name type="scientific">Amblyomma americanum</name>
    <name type="common">Lone star tick</name>
    <dbReference type="NCBI Taxonomy" id="6943"/>
    <lineage>
        <taxon>Eukaryota</taxon>
        <taxon>Metazoa</taxon>
        <taxon>Ecdysozoa</taxon>
        <taxon>Arthropoda</taxon>
        <taxon>Chelicerata</taxon>
        <taxon>Arachnida</taxon>
        <taxon>Acari</taxon>
        <taxon>Parasitiformes</taxon>
        <taxon>Ixodida</taxon>
        <taxon>Ixodoidea</taxon>
        <taxon>Ixodidae</taxon>
        <taxon>Amblyomminae</taxon>
        <taxon>Amblyomma</taxon>
    </lineage>
</organism>
<sequence length="315" mass="34250">MNKLCAALPFNTTLRSLVLPQISSTPRIIQEKKYTLEQLRLESPGRVQFSLFVDKPSFVSATLAQALGCATKVTICHRGLVGNVQCSAYASLALNHSLRSLHIDYGGVATGNDGTTQGVLTSALCAPLKACGCLRDFHLDVRRACNESEETAPLMAEIFDDLVCNPRLRKLTLVTSRLTLKTTELLPVLVGQFKRSLVELRIGGAGNMSGAVFGVLQEMITKNVFLSRVTVRCSAWKDVMWACAAVDEAKEQNQGLLNKAAKFVMGIDERPTASAKHRCAFAFSELCGAASLQEHLVSLSGKSELQESMDEKKAR</sequence>
<dbReference type="AlphaFoldDB" id="A0AAQ4F028"/>
<name>A0AAQ4F028_AMBAM</name>
<proteinExistence type="predicted"/>
<dbReference type="EMBL" id="JARKHS020008984">
    <property type="protein sequence ID" value="KAK8780329.1"/>
    <property type="molecule type" value="Genomic_DNA"/>
</dbReference>
<comment type="caution">
    <text evidence="1">The sequence shown here is derived from an EMBL/GenBank/DDBJ whole genome shotgun (WGS) entry which is preliminary data.</text>
</comment>
<dbReference type="Proteomes" id="UP001321473">
    <property type="component" value="Unassembled WGS sequence"/>
</dbReference>
<gene>
    <name evidence="1" type="ORF">V5799_018329</name>
</gene>
<accession>A0AAQ4F028</accession>
<evidence type="ECO:0000313" key="2">
    <source>
        <dbReference type="Proteomes" id="UP001321473"/>
    </source>
</evidence>
<reference evidence="1 2" key="1">
    <citation type="journal article" date="2023" name="Arcadia Sci">
        <title>De novo assembly of a long-read Amblyomma americanum tick genome.</title>
        <authorList>
            <person name="Chou S."/>
            <person name="Poskanzer K.E."/>
            <person name="Rollins M."/>
            <person name="Thuy-Boun P.S."/>
        </authorList>
    </citation>
    <scope>NUCLEOTIDE SEQUENCE [LARGE SCALE GENOMIC DNA]</scope>
    <source>
        <strain evidence="1">F_SG_1</strain>
        <tissue evidence="1">Salivary glands</tissue>
    </source>
</reference>
<evidence type="ECO:0000313" key="1">
    <source>
        <dbReference type="EMBL" id="KAK8780329.1"/>
    </source>
</evidence>
<keyword evidence="2" id="KW-1185">Reference proteome</keyword>